<dbReference type="InterPro" id="IPR011990">
    <property type="entry name" value="TPR-like_helical_dom_sf"/>
</dbReference>
<dbReference type="AlphaFoldDB" id="A0AA86VD20"/>
<accession>A0AA86VD20</accession>
<dbReference type="EMBL" id="OY731399">
    <property type="protein sequence ID" value="CAJ1933186.1"/>
    <property type="molecule type" value="Genomic_DNA"/>
</dbReference>
<reference evidence="1" key="1">
    <citation type="submission" date="2023-10" db="EMBL/GenBank/DDBJ databases">
        <authorList>
            <person name="Domelevo Entfellner J.-B."/>
        </authorList>
    </citation>
    <scope>NUCLEOTIDE SEQUENCE</scope>
</reference>
<evidence type="ECO:0000313" key="1">
    <source>
        <dbReference type="EMBL" id="CAJ1933186.1"/>
    </source>
</evidence>
<gene>
    <name evidence="1" type="ORF">AYBTSS11_LOCUS6206</name>
</gene>
<dbReference type="PANTHER" id="PTHR46870">
    <property type="entry name" value="PROTEIN THYLAKOID ASSEMBLY 8-LIKE, CHLOROPLASTIC"/>
    <property type="match status" value="1"/>
</dbReference>
<proteinExistence type="predicted"/>
<sequence length="148" mass="17095">MKAKKCDSLKTASSWRQYHDGRPRGPLWRGKKLIGKEALFVILGLERFKDDEDKLHKFIKTHALRLLKMDMIAVLIELERQEQVSRALMMFKVMRKQDLLGSNHCIGKTYTEGIRGFLNKGSPADAMNIYQDMKNSPVPPDECHSKFC</sequence>
<evidence type="ECO:0008006" key="3">
    <source>
        <dbReference type="Google" id="ProtNLM"/>
    </source>
</evidence>
<keyword evidence="2" id="KW-1185">Reference proteome</keyword>
<name>A0AA86VD20_9FABA</name>
<dbReference type="PANTHER" id="PTHR46870:SF2">
    <property type="entry name" value="PROTEIN THYLAKOID ASSEMBLY 8-LIKE, CHLOROPLASTIC"/>
    <property type="match status" value="1"/>
</dbReference>
<dbReference type="Gene3D" id="1.25.40.10">
    <property type="entry name" value="Tetratricopeptide repeat domain"/>
    <property type="match status" value="1"/>
</dbReference>
<dbReference type="Proteomes" id="UP001189624">
    <property type="component" value="Chromosome 2"/>
</dbReference>
<dbReference type="InterPro" id="IPR044795">
    <property type="entry name" value="THA8L-like"/>
</dbReference>
<organism evidence="1 2">
    <name type="scientific">Sphenostylis stenocarpa</name>
    <dbReference type="NCBI Taxonomy" id="92480"/>
    <lineage>
        <taxon>Eukaryota</taxon>
        <taxon>Viridiplantae</taxon>
        <taxon>Streptophyta</taxon>
        <taxon>Embryophyta</taxon>
        <taxon>Tracheophyta</taxon>
        <taxon>Spermatophyta</taxon>
        <taxon>Magnoliopsida</taxon>
        <taxon>eudicotyledons</taxon>
        <taxon>Gunneridae</taxon>
        <taxon>Pentapetalae</taxon>
        <taxon>rosids</taxon>
        <taxon>fabids</taxon>
        <taxon>Fabales</taxon>
        <taxon>Fabaceae</taxon>
        <taxon>Papilionoideae</taxon>
        <taxon>50 kb inversion clade</taxon>
        <taxon>NPAAA clade</taxon>
        <taxon>indigoferoid/millettioid clade</taxon>
        <taxon>Phaseoleae</taxon>
        <taxon>Sphenostylis</taxon>
    </lineage>
</organism>
<protein>
    <recommendedName>
        <fullName evidence="3">Pentatricopeptide repeat-containing protein</fullName>
    </recommendedName>
</protein>
<dbReference type="Gramene" id="rna-AYBTSS11_LOCUS6206">
    <property type="protein sequence ID" value="CAJ1933186.1"/>
    <property type="gene ID" value="gene-AYBTSS11_LOCUS6206"/>
</dbReference>
<evidence type="ECO:0000313" key="2">
    <source>
        <dbReference type="Proteomes" id="UP001189624"/>
    </source>
</evidence>